<proteinExistence type="predicted"/>
<dbReference type="SUPFAM" id="SSF51338">
    <property type="entry name" value="Composite domain of metallo-dependent hydrolases"/>
    <property type="match status" value="1"/>
</dbReference>
<evidence type="ECO:0000313" key="3">
    <source>
        <dbReference type="EMBL" id="RKT68478.1"/>
    </source>
</evidence>
<evidence type="ECO:0000313" key="4">
    <source>
        <dbReference type="Proteomes" id="UP000272729"/>
    </source>
</evidence>
<dbReference type="GO" id="GO:0016810">
    <property type="term" value="F:hydrolase activity, acting on carbon-nitrogen (but not peptide) bonds"/>
    <property type="evidence" value="ECO:0007669"/>
    <property type="project" value="InterPro"/>
</dbReference>
<dbReference type="AlphaFoldDB" id="A0A495XAC4"/>
<keyword evidence="4" id="KW-1185">Reference proteome</keyword>
<comment type="caution">
    <text evidence="3">The sequence shown here is derived from an EMBL/GenBank/DDBJ whole genome shotgun (WGS) entry which is preliminary data.</text>
</comment>
<evidence type="ECO:0000259" key="2">
    <source>
        <dbReference type="Pfam" id="PF01979"/>
    </source>
</evidence>
<name>A0A495XAC4_9PSEU</name>
<dbReference type="Gene3D" id="3.20.20.140">
    <property type="entry name" value="Metal-dependent hydrolases"/>
    <property type="match status" value="1"/>
</dbReference>
<dbReference type="PANTHER" id="PTHR43794:SF11">
    <property type="entry name" value="AMIDOHYDROLASE-RELATED DOMAIN-CONTAINING PROTEIN"/>
    <property type="match status" value="1"/>
</dbReference>
<dbReference type="PANTHER" id="PTHR43794">
    <property type="entry name" value="AMINOHYDROLASE SSNA-RELATED"/>
    <property type="match status" value="1"/>
</dbReference>
<dbReference type="Pfam" id="PF01979">
    <property type="entry name" value="Amidohydro_1"/>
    <property type="match status" value="1"/>
</dbReference>
<accession>A0A495XAC4</accession>
<dbReference type="EMBL" id="RBXR01000001">
    <property type="protein sequence ID" value="RKT68478.1"/>
    <property type="molecule type" value="Genomic_DNA"/>
</dbReference>
<keyword evidence="1 3" id="KW-0378">Hydrolase</keyword>
<dbReference type="InterPro" id="IPR011059">
    <property type="entry name" value="Metal-dep_hydrolase_composite"/>
</dbReference>
<evidence type="ECO:0000256" key="1">
    <source>
        <dbReference type="ARBA" id="ARBA00022801"/>
    </source>
</evidence>
<sequence>MTPTILDGVAVSTMDGRGTEHAFGHVVFEDGRITAVGPGQAPKPTGPHTWVDGSGCLVTPGLVNTHHHLYQWATRGYAQDATLFEWLTTLYPVWRGLDAEVTHAAASAGLAKLALTGCTTAADHHYVFPREGGDQFEALVGAGRKIGIRLHAIRGSMDRGESHGGLPPDNLVEETEAALVATEQAIDDHHDPSPDALVKVAVGPCSPFSVSQELMTGAAELARRKGVRLHTHLAETLDEEDQCQAEFGCSPTEYAERVGWLGDDVWLAHTVHLSPDAVKKLGATSTGSAHCPTSNGRLGTGIAPVRDLLDAGAPVGLGVDGAASNESCGMVEELHQAVLQARQRGGPKALDVREALWLGTMGGARCLGRADEIGSIEPGKLADLAVWRLDGLDHAGIDDPVAALVLGPLPRLKLLLVGGRVVVDDGELRTASESDLARDLRAASARLKVTR</sequence>
<dbReference type="Proteomes" id="UP000272729">
    <property type="component" value="Unassembled WGS sequence"/>
</dbReference>
<dbReference type="CDD" id="cd01298">
    <property type="entry name" value="ATZ_TRZ_like"/>
    <property type="match status" value="1"/>
</dbReference>
<dbReference type="OrthoDB" id="3189065at2"/>
<dbReference type="InterPro" id="IPR032466">
    <property type="entry name" value="Metal_Hydrolase"/>
</dbReference>
<dbReference type="NCBIfam" id="NF006055">
    <property type="entry name" value="PRK08203.1"/>
    <property type="match status" value="1"/>
</dbReference>
<dbReference type="SUPFAM" id="SSF51556">
    <property type="entry name" value="Metallo-dependent hydrolases"/>
    <property type="match status" value="1"/>
</dbReference>
<gene>
    <name evidence="3" type="ORF">DFJ66_1663</name>
</gene>
<protein>
    <submittedName>
        <fullName evidence="3">Cytosine/adenosine deaminase-related metal-dependent hydrolase</fullName>
    </submittedName>
</protein>
<dbReference type="InterPro" id="IPR006680">
    <property type="entry name" value="Amidohydro-rel"/>
</dbReference>
<organism evidence="3 4">
    <name type="scientific">Saccharothrix variisporea</name>
    <dbReference type="NCBI Taxonomy" id="543527"/>
    <lineage>
        <taxon>Bacteria</taxon>
        <taxon>Bacillati</taxon>
        <taxon>Actinomycetota</taxon>
        <taxon>Actinomycetes</taxon>
        <taxon>Pseudonocardiales</taxon>
        <taxon>Pseudonocardiaceae</taxon>
        <taxon>Saccharothrix</taxon>
    </lineage>
</organism>
<dbReference type="Gene3D" id="2.30.40.10">
    <property type="entry name" value="Urease, subunit C, domain 1"/>
    <property type="match status" value="1"/>
</dbReference>
<dbReference type="RefSeq" id="WP_121219531.1">
    <property type="nucleotide sequence ID" value="NZ_JBIUBA010000004.1"/>
</dbReference>
<feature type="domain" description="Amidohydrolase-related" evidence="2">
    <location>
        <begin position="57"/>
        <end position="394"/>
    </location>
</feature>
<dbReference type="InterPro" id="IPR050287">
    <property type="entry name" value="MTA/SAH_deaminase"/>
</dbReference>
<reference evidence="3 4" key="1">
    <citation type="submission" date="2018-10" db="EMBL/GenBank/DDBJ databases">
        <title>Sequencing the genomes of 1000 actinobacteria strains.</title>
        <authorList>
            <person name="Klenk H.-P."/>
        </authorList>
    </citation>
    <scope>NUCLEOTIDE SEQUENCE [LARGE SCALE GENOMIC DNA]</scope>
    <source>
        <strain evidence="3 4">DSM 43911</strain>
    </source>
</reference>